<dbReference type="OrthoDB" id="9766163at2"/>
<feature type="domain" description="NFACT RNA-binding" evidence="6">
    <location>
        <begin position="448"/>
        <end position="537"/>
    </location>
</feature>
<evidence type="ECO:0000256" key="4">
    <source>
        <dbReference type="ARBA" id="ARBA00022917"/>
    </source>
</evidence>
<comment type="similarity">
    <text evidence="5">Belongs to the NEMF family.</text>
</comment>
<dbReference type="Pfam" id="PF05670">
    <property type="entry name" value="NFACT-R_1"/>
    <property type="match status" value="1"/>
</dbReference>
<keyword evidence="8" id="KW-1185">Reference proteome</keyword>
<name>A0A511UX08_9BACI</name>
<dbReference type="Gene3D" id="1.10.8.50">
    <property type="match status" value="1"/>
</dbReference>
<dbReference type="GO" id="GO:0019843">
    <property type="term" value="F:rRNA binding"/>
    <property type="evidence" value="ECO:0007669"/>
    <property type="project" value="UniProtKB-UniRule"/>
</dbReference>
<dbReference type="GO" id="GO:0072344">
    <property type="term" value="P:rescue of stalled ribosome"/>
    <property type="evidence" value="ECO:0007669"/>
    <property type="project" value="UniProtKB-UniRule"/>
</dbReference>
<dbReference type="AlphaFoldDB" id="A0A511UX08"/>
<evidence type="ECO:0000256" key="3">
    <source>
        <dbReference type="ARBA" id="ARBA00022884"/>
    </source>
</evidence>
<evidence type="ECO:0000313" key="7">
    <source>
        <dbReference type="EMBL" id="GEN30371.1"/>
    </source>
</evidence>
<reference evidence="7 8" key="1">
    <citation type="submission" date="2019-07" db="EMBL/GenBank/DDBJ databases">
        <title>Whole genome shotgun sequence of Cerasibacillus quisquiliarum NBRC 102429.</title>
        <authorList>
            <person name="Hosoyama A."/>
            <person name="Uohara A."/>
            <person name="Ohji S."/>
            <person name="Ichikawa N."/>
        </authorList>
    </citation>
    <scope>NUCLEOTIDE SEQUENCE [LARGE SCALE GENOMIC DNA]</scope>
    <source>
        <strain evidence="7 8">NBRC 102429</strain>
    </source>
</reference>
<dbReference type="PANTHER" id="PTHR15239:SF6">
    <property type="entry name" value="RIBOSOME QUALITY CONTROL COMPLEX SUBUNIT NEMF"/>
    <property type="match status" value="1"/>
</dbReference>
<gene>
    <name evidence="5" type="primary">rqcH</name>
    <name evidence="7" type="ORF">CQU01_06090</name>
</gene>
<keyword evidence="4 5" id="KW-0648">Protein biosynthesis</keyword>
<comment type="caution">
    <text evidence="7">The sequence shown here is derived from an EMBL/GenBank/DDBJ whole genome shotgun (WGS) entry which is preliminary data.</text>
</comment>
<comment type="function">
    <text evidence="5">Key component of the ribosome quality control system (RQC), a ribosome-associated complex that mediates the extraction of incompletely synthesized nascent chains from stalled ribosomes and their subsequent degradation. RqcH recruits Ala-charged tRNA, and with RqcP directs the elongation of stalled nascent chains on 50S ribosomal subunits, leading to non-templated C-terminal alanine extensions (Ala tail). The Ala tail promotes nascent chain degradation. May add between 1 and at least 8 Ala residues. Binds to stalled 50S ribosomal subunits.</text>
</comment>
<dbReference type="Gene3D" id="2.30.310.10">
    <property type="entry name" value="ibrinogen binding protein from staphylococcus aureus domain"/>
    <property type="match status" value="1"/>
</dbReference>
<dbReference type="PANTHER" id="PTHR15239">
    <property type="entry name" value="NUCLEAR EXPORT MEDIATOR FACTOR NEMF"/>
    <property type="match status" value="1"/>
</dbReference>
<dbReference type="RefSeq" id="WP_146935581.1">
    <property type="nucleotide sequence ID" value="NZ_BJXW01000008.1"/>
</dbReference>
<dbReference type="GO" id="GO:1990112">
    <property type="term" value="C:RQC complex"/>
    <property type="evidence" value="ECO:0007669"/>
    <property type="project" value="TreeGrafter"/>
</dbReference>
<dbReference type="GO" id="GO:0043023">
    <property type="term" value="F:ribosomal large subunit binding"/>
    <property type="evidence" value="ECO:0007669"/>
    <property type="project" value="UniProtKB-UniRule"/>
</dbReference>
<sequence length="566" mass="66459">MPFDGVVTRAVVKELNKMITPGRINKIYQPTKTEALFTIRSNRRNVQLLFSIHPTYARFHLTDDRFENPKEPPMFCMVLRKYLAGGIVKNIEQDGMERIIRFHIETRNELGDLTTYQLIFELMGRHSHLMLVDERGIILDTMKHIPMSLNRHRTILPGAHYIPPPSQHKLHPLEITADDFIKKLDFNAGKLHMQIVHTVDGVSPFLAKEIVHQADLGSLESYRKAFITFQKQLKQNLYEPAIYHLTKEEFHVLKMTYVNAKKTAFESTNEMLDYYYSGRSERERVKQRARDLTRFIQNEKKKNERKLKKHMQTIKRAEKAERFQKQGELLTAHLHLVNQGDQSITVIDYYDPEQNELTIQLDPQLSPSENAQHYFKQYQKLKKSKQIITKEIKRTKNEIAYFEQLLQQIEVANEIDIDDIYEELQDEGYLKKRRTKCKKKQQKPKLEQYVSTDGTLILVGKNNKQNEYLTHRVARASDIWLHTKDIPGSHVVIRHSMPKEQTILEAAQIAAYFSKAQQSSNVPVDYTEIRHVKKPRGAKPGFVIYDQQKSVYVTPDEQVIRRLRKK</sequence>
<proteinExistence type="inferred from homology"/>
<dbReference type="InterPro" id="IPR051608">
    <property type="entry name" value="RQC_Subunit_NEMF"/>
</dbReference>
<organism evidence="7 8">
    <name type="scientific">Cerasibacillus quisquiliarum</name>
    <dbReference type="NCBI Taxonomy" id="227865"/>
    <lineage>
        <taxon>Bacteria</taxon>
        <taxon>Bacillati</taxon>
        <taxon>Bacillota</taxon>
        <taxon>Bacilli</taxon>
        <taxon>Bacillales</taxon>
        <taxon>Bacillaceae</taxon>
        <taxon>Cerasibacillus</taxon>
    </lineage>
</organism>
<keyword evidence="3 5" id="KW-0694">RNA-binding</keyword>
<feature type="coiled-coil region" evidence="5">
    <location>
        <begin position="378"/>
        <end position="412"/>
    </location>
</feature>
<dbReference type="GO" id="GO:0000049">
    <property type="term" value="F:tRNA binding"/>
    <property type="evidence" value="ECO:0007669"/>
    <property type="project" value="UniProtKB-UniRule"/>
</dbReference>
<evidence type="ECO:0000256" key="5">
    <source>
        <dbReference type="HAMAP-Rule" id="MF_00844"/>
    </source>
</evidence>
<evidence type="ECO:0000259" key="6">
    <source>
        <dbReference type="Pfam" id="PF05670"/>
    </source>
</evidence>
<dbReference type="InterPro" id="IPR043682">
    <property type="entry name" value="RqcH_bacterial"/>
</dbReference>
<keyword evidence="1 5" id="KW-0820">tRNA-binding</keyword>
<evidence type="ECO:0000256" key="1">
    <source>
        <dbReference type="ARBA" id="ARBA00022555"/>
    </source>
</evidence>
<comment type="subunit">
    <text evidence="5">Associates with stalled 50S ribosomal subunits. Binds to RqcP.</text>
</comment>
<evidence type="ECO:0000256" key="2">
    <source>
        <dbReference type="ARBA" id="ARBA00022730"/>
    </source>
</evidence>
<accession>A0A511UX08</accession>
<dbReference type="FunFam" id="2.30.310.10:FF:000004">
    <property type="entry name" value="Fibronectin-binding protein A"/>
    <property type="match status" value="1"/>
</dbReference>
<dbReference type="InterPro" id="IPR008532">
    <property type="entry name" value="NFACT_RNA-bd"/>
</dbReference>
<evidence type="ECO:0000313" key="8">
    <source>
        <dbReference type="Proteomes" id="UP000321491"/>
    </source>
</evidence>
<keyword evidence="2 5" id="KW-0699">rRNA-binding</keyword>
<dbReference type="EMBL" id="BJXW01000008">
    <property type="protein sequence ID" value="GEN30371.1"/>
    <property type="molecule type" value="Genomic_DNA"/>
</dbReference>
<keyword evidence="5" id="KW-0175">Coiled coil</keyword>
<protein>
    <recommendedName>
        <fullName evidence="5">Rqc2 homolog RqcH</fullName>
        <shortName evidence="5">RqcH</shortName>
    </recommendedName>
</protein>
<dbReference type="Gene3D" id="3.40.970.40">
    <property type="entry name" value="fibrinogen binding protein from staphylococcus aureus domain like"/>
    <property type="match status" value="1"/>
</dbReference>
<dbReference type="Pfam" id="PF05833">
    <property type="entry name" value="NFACT_N"/>
    <property type="match status" value="1"/>
</dbReference>
<dbReference type="Proteomes" id="UP000321491">
    <property type="component" value="Unassembled WGS sequence"/>
</dbReference>
<dbReference type="HAMAP" id="MF_00844_B">
    <property type="entry name" value="RqcH_B"/>
    <property type="match status" value="1"/>
</dbReference>